<keyword evidence="3" id="KW-0326">Glycosidase</keyword>
<organism evidence="11 12">
    <name type="scientific">Limnoglobus roseus</name>
    <dbReference type="NCBI Taxonomy" id="2598579"/>
    <lineage>
        <taxon>Bacteria</taxon>
        <taxon>Pseudomonadati</taxon>
        <taxon>Planctomycetota</taxon>
        <taxon>Planctomycetia</taxon>
        <taxon>Gemmatales</taxon>
        <taxon>Gemmataceae</taxon>
        <taxon>Limnoglobus</taxon>
    </lineage>
</organism>
<feature type="signal peptide" evidence="5">
    <location>
        <begin position="1"/>
        <end position="23"/>
    </location>
</feature>
<dbReference type="InterPro" id="IPR013783">
    <property type="entry name" value="Ig-like_fold"/>
</dbReference>
<dbReference type="SUPFAM" id="SSF51445">
    <property type="entry name" value="(Trans)glycosidases"/>
    <property type="match status" value="1"/>
</dbReference>
<feature type="region of interest" description="Disordered" evidence="4">
    <location>
        <begin position="507"/>
        <end position="526"/>
    </location>
</feature>
<dbReference type="InterPro" id="IPR049492">
    <property type="entry name" value="BD-FAE-like_dom"/>
</dbReference>
<dbReference type="Gene3D" id="2.60.40.10">
    <property type="entry name" value="Immunoglobulins"/>
    <property type="match status" value="3"/>
</dbReference>
<dbReference type="GO" id="GO:0004553">
    <property type="term" value="F:hydrolase activity, hydrolyzing O-glycosyl compounds"/>
    <property type="evidence" value="ECO:0007669"/>
    <property type="project" value="InterPro"/>
</dbReference>
<evidence type="ECO:0000259" key="7">
    <source>
        <dbReference type="Pfam" id="PF16355"/>
    </source>
</evidence>
<dbReference type="SUPFAM" id="SSF49785">
    <property type="entry name" value="Galactose-binding domain-like"/>
    <property type="match status" value="2"/>
</dbReference>
<dbReference type="Pfam" id="PF22666">
    <property type="entry name" value="Glyco_hydro_2_N2"/>
    <property type="match status" value="1"/>
</dbReference>
<dbReference type="SUPFAM" id="SSF49303">
    <property type="entry name" value="beta-Galactosidase/glucuronidase domain"/>
    <property type="match status" value="1"/>
</dbReference>
<evidence type="ECO:0000259" key="10">
    <source>
        <dbReference type="Pfam" id="PF22666"/>
    </source>
</evidence>
<dbReference type="InterPro" id="IPR051913">
    <property type="entry name" value="GH2_Domain-Containing"/>
</dbReference>
<evidence type="ECO:0000256" key="5">
    <source>
        <dbReference type="SAM" id="SignalP"/>
    </source>
</evidence>
<dbReference type="InterPro" id="IPR006102">
    <property type="entry name" value="Ig-like_GH2"/>
</dbReference>
<dbReference type="InterPro" id="IPR054593">
    <property type="entry name" value="Beta-mannosidase-like_N2"/>
</dbReference>
<dbReference type="InterPro" id="IPR032311">
    <property type="entry name" value="DUF4982"/>
</dbReference>
<dbReference type="RefSeq" id="WP_149111144.1">
    <property type="nucleotide sequence ID" value="NZ_CP042425.1"/>
</dbReference>
<evidence type="ECO:0000256" key="2">
    <source>
        <dbReference type="ARBA" id="ARBA00022801"/>
    </source>
</evidence>
<dbReference type="InterPro" id="IPR029058">
    <property type="entry name" value="AB_hydrolase_fold"/>
</dbReference>
<dbReference type="OrthoDB" id="9762066at2"/>
<gene>
    <name evidence="11" type="ORF">PX52LOC_03356</name>
</gene>
<dbReference type="AlphaFoldDB" id="A0A5C1ADT7"/>
<comment type="similarity">
    <text evidence="1">Belongs to the glycosyl hydrolase 2 family.</text>
</comment>
<feature type="compositionally biased region" description="Basic and acidic residues" evidence="4">
    <location>
        <begin position="509"/>
        <end position="521"/>
    </location>
</feature>
<dbReference type="InterPro" id="IPR040605">
    <property type="entry name" value="Glyco_hydro2_dom5"/>
</dbReference>
<evidence type="ECO:0000259" key="9">
    <source>
        <dbReference type="Pfam" id="PF20434"/>
    </source>
</evidence>
<sequence>MKSLFRFLLLVVAGFASSIPTRAETRTSFNSDWRLTVGDAKGAETPGFDDATWTPVTLPRAWNEDDAFAKDVHDLRTGVAWYRKRFVLPNDTTGKKVYLEFEGVRHGAEVFVNGTSVGVHENGVMAFGLDITPALKPAGQENVIAVRTDSAWNYRERATKSGYQWSDKNFYANYGGINKNVILHVKDRLHQTLPLYSNLGTTGVYVYAKDMNVANRTATVVVEAQVKNDYAEAKTFAFDGTIDDLNGKRVATFTADKPVTLGPGQTTVVTASAAIKDVQFWSWGYGYLYTVHTSLKVENTAVDTVATRTGFRKTEFARGHVTLNDRAIHLHGYAQRTTNEWPALGSAVPAWMSDHSNRLMVEGGANLVRWMHVTPWKQDVESCDRVGLMQAMPAGDSEKDVTGRRWQQRVELMRDAIVYNRNNPSVILYEAGNAGISDEHMLEMKKVRDQFDPHGGRAIGCRNMLDQATAEYGGDMLYVNKSATKPMWAMEYSRDEALRKYWDALSPPRHKDGDGPAHGKDNPAAYNRNQDTFAVEAVARWYDYYRERPGTGSRVNAGGVNIIFSDSNSHFRGAANYRCSGEVDAVRLPKDGYFANQVMWDGWVDPETPRAHIIGHWNYDPGTVKDVLVVSSAAVVKVSLNGKPLPAATKSMGFLFTLKNVAFEPGTLKAVGVDAAGREVCSTALITAGPPHALRLTPHTGPGGLRADGADVAMVDVEVIDKDGRRCPTALDLVQFSLAGPAEWRGGVAFDVDRKDNYILAKSLPVQCGVNRVLIRSTPTAGAITLKAVATGLPPASVTFTSVAGPSQLLASYLGRGPTPKGVSNPPTRTPLKIARVTAGSKADTAVAATDDNEKTTWTSESKLASAWIECELPAAATVSEITLKLGQFKRLSYPLRVTVDGKEAFNGPTSPTLGYVTLSLKPTSGKAVRIALTGSPKASNAFDMTEVTGATTNDGDAPTPAGKGVLAIIELELYGPKPAESPPANAPPVRPLTEVDVWPAEKMPGNGARQAEADLPAKGDGVRRVTNISKPTLTVFPAPKKDKAAPAVIVCPGGGYSYLCIDKEGTDVAAWLNGNGITAVVLKYRAPNNRGGALQDAQRALSLTRQNAAAWNVDPDRLGIMGFSAGGHLAARASTQFDERSYPALDAVDRLSCRPDFAVLVYPAYLDDKDGHVSTDLNLKAKVPPTLIVHSEDDKPYVPGSKLYHAALDAAGVVHEFKLYPTGGHGYGLRCTRDAKAWPQDALAWMLKSKLRP</sequence>
<accession>A0A5C1ADT7</accession>
<evidence type="ECO:0000256" key="4">
    <source>
        <dbReference type="SAM" id="MobiDB-lite"/>
    </source>
</evidence>
<evidence type="ECO:0000256" key="1">
    <source>
        <dbReference type="ARBA" id="ARBA00007401"/>
    </source>
</evidence>
<name>A0A5C1ADT7_9BACT</name>
<dbReference type="SUPFAM" id="SSF53474">
    <property type="entry name" value="alpha/beta-Hydrolases"/>
    <property type="match status" value="1"/>
</dbReference>
<feature type="domain" description="Beta-mannosidase-like galactose-binding" evidence="10">
    <location>
        <begin position="79"/>
        <end position="166"/>
    </location>
</feature>
<dbReference type="Pfam" id="PF00703">
    <property type="entry name" value="Glyco_hydro_2"/>
    <property type="match status" value="1"/>
</dbReference>
<keyword evidence="12" id="KW-1185">Reference proteome</keyword>
<feature type="domain" description="Glycoside hydrolase family 2" evidence="8">
    <location>
        <begin position="705"/>
        <end position="799"/>
    </location>
</feature>
<evidence type="ECO:0000259" key="8">
    <source>
        <dbReference type="Pfam" id="PF18565"/>
    </source>
</evidence>
<evidence type="ECO:0000259" key="6">
    <source>
        <dbReference type="Pfam" id="PF00703"/>
    </source>
</evidence>
<feature type="domain" description="BD-FAE-like" evidence="9">
    <location>
        <begin position="1039"/>
        <end position="1139"/>
    </location>
</feature>
<dbReference type="InterPro" id="IPR036156">
    <property type="entry name" value="Beta-gal/glucu_dom_sf"/>
</dbReference>
<feature type="domain" description="DUF4982" evidence="7">
    <location>
        <begin position="622"/>
        <end position="681"/>
    </location>
</feature>
<evidence type="ECO:0000313" key="11">
    <source>
        <dbReference type="EMBL" id="QEL16403.1"/>
    </source>
</evidence>
<feature type="chain" id="PRO_5023151238" evidence="5">
    <location>
        <begin position="24"/>
        <end position="1254"/>
    </location>
</feature>
<dbReference type="PANTHER" id="PTHR42732">
    <property type="entry name" value="BETA-GALACTOSIDASE"/>
    <property type="match status" value="1"/>
</dbReference>
<dbReference type="Pfam" id="PF20434">
    <property type="entry name" value="BD-FAE"/>
    <property type="match status" value="1"/>
</dbReference>
<dbReference type="KEGG" id="lrs:PX52LOC_03356"/>
<dbReference type="Pfam" id="PF18565">
    <property type="entry name" value="Glyco_hydro2_C5"/>
    <property type="match status" value="1"/>
</dbReference>
<proteinExistence type="inferred from homology"/>
<evidence type="ECO:0000256" key="3">
    <source>
        <dbReference type="ARBA" id="ARBA00023295"/>
    </source>
</evidence>
<dbReference type="EMBL" id="CP042425">
    <property type="protein sequence ID" value="QEL16403.1"/>
    <property type="molecule type" value="Genomic_DNA"/>
</dbReference>
<dbReference type="Gene3D" id="3.40.50.1820">
    <property type="entry name" value="alpha/beta hydrolase"/>
    <property type="match status" value="1"/>
</dbReference>
<dbReference type="Pfam" id="PF16355">
    <property type="entry name" value="DUF4982"/>
    <property type="match status" value="1"/>
</dbReference>
<feature type="domain" description="Glycoside hydrolase family 2 immunoglobulin-like beta-sandwich" evidence="6">
    <location>
        <begin position="213"/>
        <end position="312"/>
    </location>
</feature>
<protein>
    <submittedName>
        <fullName evidence="11">GH2 + Glyco_hydro_106 + Abhydrolase_3-retaining glycoside hydrolase</fullName>
    </submittedName>
</protein>
<keyword evidence="5" id="KW-0732">Signal</keyword>
<dbReference type="InterPro" id="IPR008979">
    <property type="entry name" value="Galactose-bd-like_sf"/>
</dbReference>
<dbReference type="Proteomes" id="UP000324974">
    <property type="component" value="Chromosome"/>
</dbReference>
<dbReference type="Gene3D" id="2.60.120.260">
    <property type="entry name" value="Galactose-binding domain-like"/>
    <property type="match status" value="2"/>
</dbReference>
<dbReference type="PANTHER" id="PTHR42732:SF1">
    <property type="entry name" value="BETA-MANNOSIDASE"/>
    <property type="match status" value="1"/>
</dbReference>
<dbReference type="GO" id="GO:0005975">
    <property type="term" value="P:carbohydrate metabolic process"/>
    <property type="evidence" value="ECO:0007669"/>
    <property type="project" value="InterPro"/>
</dbReference>
<reference evidence="12" key="1">
    <citation type="submission" date="2019-08" db="EMBL/GenBank/DDBJ databases">
        <title>Limnoglobus roseus gen. nov., sp. nov., a novel freshwater planctomycete with a giant genome from the family Gemmataceae.</title>
        <authorList>
            <person name="Kulichevskaya I.S."/>
            <person name="Naumoff D.G."/>
            <person name="Miroshnikov K."/>
            <person name="Ivanova A."/>
            <person name="Philippov D.A."/>
            <person name="Hakobyan A."/>
            <person name="Rijpstra I.C."/>
            <person name="Sinninghe Damste J.S."/>
            <person name="Liesack W."/>
            <person name="Dedysh S.N."/>
        </authorList>
    </citation>
    <scope>NUCLEOTIDE SEQUENCE [LARGE SCALE GENOMIC DNA]</scope>
    <source>
        <strain evidence="12">PX52</strain>
    </source>
</reference>
<dbReference type="InterPro" id="IPR017853">
    <property type="entry name" value="GH"/>
</dbReference>
<evidence type="ECO:0000313" key="12">
    <source>
        <dbReference type="Proteomes" id="UP000324974"/>
    </source>
</evidence>
<dbReference type="Gene3D" id="3.20.20.80">
    <property type="entry name" value="Glycosidases"/>
    <property type="match status" value="1"/>
</dbReference>
<keyword evidence="2 11" id="KW-0378">Hydrolase</keyword>